<accession>A0AAU8HVI0</accession>
<dbReference type="NCBIfam" id="TIGR00121">
    <property type="entry name" value="birA_ligase"/>
    <property type="match status" value="1"/>
</dbReference>
<dbReference type="GO" id="GO:0005737">
    <property type="term" value="C:cytoplasm"/>
    <property type="evidence" value="ECO:0007669"/>
    <property type="project" value="TreeGrafter"/>
</dbReference>
<dbReference type="GO" id="GO:0016740">
    <property type="term" value="F:transferase activity"/>
    <property type="evidence" value="ECO:0007669"/>
    <property type="project" value="UniProtKB-ARBA"/>
</dbReference>
<dbReference type="InterPro" id="IPR045864">
    <property type="entry name" value="aa-tRNA-synth_II/BPL/LPL"/>
</dbReference>
<dbReference type="PANTHER" id="PTHR12835">
    <property type="entry name" value="BIOTIN PROTEIN LIGASE"/>
    <property type="match status" value="1"/>
</dbReference>
<dbReference type="Gene3D" id="3.30.930.10">
    <property type="entry name" value="Bira Bifunctional Protein, Domain 2"/>
    <property type="match status" value="1"/>
</dbReference>
<dbReference type="PROSITE" id="PS51733">
    <property type="entry name" value="BPL_LPL_CATALYTIC"/>
    <property type="match status" value="1"/>
</dbReference>
<reference evidence="3" key="2">
    <citation type="submission" date="2024-06" db="EMBL/GenBank/DDBJ databases">
        <authorList>
            <person name="Petrova K.O."/>
            <person name="Toshchakov S.V."/>
            <person name="Boltjanskaja Y.V."/>
            <person name="Kevbrin V.V."/>
        </authorList>
    </citation>
    <scope>NUCLEOTIDE SEQUENCE</scope>
    <source>
        <strain evidence="3">Z-710</strain>
    </source>
</reference>
<dbReference type="InterPro" id="IPR004143">
    <property type="entry name" value="BPL_LPL_catalytic"/>
</dbReference>
<sequence>MLGKKIINLKAVDSTNSYAQKLAKQRYPEGTVVFAESQTKGRGRLGKSWLSLEEKGLYMSVIFRPPYKAAKTQLITPLTAAAVCSALRDFKLDAMIKWPNDIYISEKKVCGILSEISLKANKPSYVIVGIGINLNHKKDDFPIDLQHKSTSIRAEMGCPIDKQEVVKNLLFYLNMFYEEFIVKGNINSSISVCNKYSLLKGKIINVKNKEHIITGLAGEITSNGSLMIKDKVGTVKDVITGEVIKF</sequence>
<name>A0AAU8HVI0_9FIRM</name>
<feature type="domain" description="BPL/LPL catalytic" evidence="2">
    <location>
        <begin position="1"/>
        <end position="181"/>
    </location>
</feature>
<evidence type="ECO:0000313" key="3">
    <source>
        <dbReference type="EMBL" id="XCI29422.1"/>
    </source>
</evidence>
<dbReference type="AlphaFoldDB" id="A0AAU8HVI0"/>
<dbReference type="PANTHER" id="PTHR12835:SF5">
    <property type="entry name" value="BIOTIN--PROTEIN LIGASE"/>
    <property type="match status" value="1"/>
</dbReference>
<gene>
    <name evidence="3" type="ORF">PRVXH_000741</name>
</gene>
<dbReference type="Pfam" id="PF03099">
    <property type="entry name" value="BPL_LplA_LipB"/>
    <property type="match status" value="1"/>
</dbReference>
<dbReference type="InterPro" id="IPR004408">
    <property type="entry name" value="Biotin_CoA_COase_ligase"/>
</dbReference>
<protein>
    <submittedName>
        <fullName evidence="3">Biotin--[acetyl-CoA-carboxylase] ligase</fullName>
        <ecNumber evidence="3">6.3.4.15</ecNumber>
    </submittedName>
</protein>
<dbReference type="Gene3D" id="2.30.30.100">
    <property type="match status" value="1"/>
</dbReference>
<dbReference type="GO" id="GO:0009249">
    <property type="term" value="P:protein lipoylation"/>
    <property type="evidence" value="ECO:0007669"/>
    <property type="project" value="UniProtKB-ARBA"/>
</dbReference>
<dbReference type="GO" id="GO:0004077">
    <property type="term" value="F:biotin--[biotin carboxyl-carrier protein] ligase activity"/>
    <property type="evidence" value="ECO:0007669"/>
    <property type="project" value="UniProtKB-EC"/>
</dbReference>
<dbReference type="CDD" id="cd16442">
    <property type="entry name" value="BPL"/>
    <property type="match status" value="1"/>
</dbReference>
<keyword evidence="1 3" id="KW-0436">Ligase</keyword>
<reference evidence="3" key="1">
    <citation type="journal article" date="2018" name="Antonie Van Leeuwenhoek">
        <title>Proteinivorax hydrogeniformans sp. nov., an anaerobic, haloalkaliphilic bacterium fermenting proteinaceous compounds with high hydrogen production.</title>
        <authorList>
            <person name="Boltyanskaya Y."/>
            <person name="Detkova E."/>
            <person name="Pimenov N."/>
            <person name="Kevbrin V."/>
        </authorList>
    </citation>
    <scope>NUCLEOTIDE SEQUENCE</scope>
    <source>
        <strain evidence="3">Z-710</strain>
    </source>
</reference>
<dbReference type="EC" id="6.3.4.15" evidence="3"/>
<evidence type="ECO:0000256" key="1">
    <source>
        <dbReference type="ARBA" id="ARBA00022598"/>
    </source>
</evidence>
<dbReference type="RefSeq" id="WP_353893970.1">
    <property type="nucleotide sequence ID" value="NZ_CP159485.1"/>
</dbReference>
<dbReference type="EMBL" id="CP159485">
    <property type="protein sequence ID" value="XCI29422.1"/>
    <property type="molecule type" value="Genomic_DNA"/>
</dbReference>
<evidence type="ECO:0000259" key="2">
    <source>
        <dbReference type="PROSITE" id="PS51733"/>
    </source>
</evidence>
<proteinExistence type="predicted"/>
<organism evidence="3">
    <name type="scientific">Proteinivorax hydrogeniformans</name>
    <dbReference type="NCBI Taxonomy" id="1826727"/>
    <lineage>
        <taxon>Bacteria</taxon>
        <taxon>Bacillati</taxon>
        <taxon>Bacillota</taxon>
        <taxon>Clostridia</taxon>
        <taxon>Eubacteriales</taxon>
        <taxon>Proteinivoracaceae</taxon>
        <taxon>Proteinivorax</taxon>
    </lineage>
</organism>
<dbReference type="SUPFAM" id="SSF55681">
    <property type="entry name" value="Class II aaRS and biotin synthetases"/>
    <property type="match status" value="1"/>
</dbReference>